<dbReference type="HOGENOM" id="CLU_984025_0_0_1"/>
<protein>
    <submittedName>
        <fullName evidence="1">Uncharacterized protein</fullName>
    </submittedName>
</protein>
<reference evidence="1 2" key="1">
    <citation type="submission" date="2014-02" db="EMBL/GenBank/DDBJ databases">
        <title>Single nucleus genome sequencing reveals high similarity among nuclei of an endomycorrhizal fungus.</title>
        <authorList>
            <person name="Lin K."/>
            <person name="Geurts R."/>
            <person name="Zhang Z."/>
            <person name="Limpens E."/>
            <person name="Saunders D.G."/>
            <person name="Mu D."/>
            <person name="Pang E."/>
            <person name="Cao H."/>
            <person name="Cha H."/>
            <person name="Lin T."/>
            <person name="Zhou Q."/>
            <person name="Shang Y."/>
            <person name="Li Y."/>
            <person name="Ivanov S."/>
            <person name="Sharma T."/>
            <person name="Velzen R.V."/>
            <person name="Ruijter N.D."/>
            <person name="Aanen D.K."/>
            <person name="Win J."/>
            <person name="Kamoun S."/>
            <person name="Bisseling T."/>
            <person name="Huang S."/>
        </authorList>
    </citation>
    <scope>NUCLEOTIDE SEQUENCE [LARGE SCALE GENOMIC DNA]</scope>
    <source>
        <strain evidence="2">DAOM197198w</strain>
    </source>
</reference>
<dbReference type="EMBL" id="JEMT01024621">
    <property type="protein sequence ID" value="EXX62665.1"/>
    <property type="molecule type" value="Genomic_DNA"/>
</dbReference>
<accession>A0A015J7B1</accession>
<comment type="caution">
    <text evidence="1">The sequence shown here is derived from an EMBL/GenBank/DDBJ whole genome shotgun (WGS) entry which is preliminary data.</text>
</comment>
<proteinExistence type="predicted"/>
<dbReference type="AlphaFoldDB" id="A0A015J7B1"/>
<keyword evidence="2" id="KW-1185">Reference proteome</keyword>
<evidence type="ECO:0000313" key="2">
    <source>
        <dbReference type="Proteomes" id="UP000022910"/>
    </source>
</evidence>
<evidence type="ECO:0000313" key="1">
    <source>
        <dbReference type="EMBL" id="EXX62665.1"/>
    </source>
</evidence>
<gene>
    <name evidence="1" type="ORF">RirG_159640</name>
</gene>
<name>A0A015J7B1_RHIIW</name>
<dbReference type="Proteomes" id="UP000022910">
    <property type="component" value="Unassembled WGS sequence"/>
</dbReference>
<organism evidence="1 2">
    <name type="scientific">Rhizophagus irregularis (strain DAOM 197198w)</name>
    <name type="common">Glomus intraradices</name>
    <dbReference type="NCBI Taxonomy" id="1432141"/>
    <lineage>
        <taxon>Eukaryota</taxon>
        <taxon>Fungi</taxon>
        <taxon>Fungi incertae sedis</taxon>
        <taxon>Mucoromycota</taxon>
        <taxon>Glomeromycotina</taxon>
        <taxon>Glomeromycetes</taxon>
        <taxon>Glomerales</taxon>
        <taxon>Glomeraceae</taxon>
        <taxon>Rhizophagus</taxon>
    </lineage>
</organism>
<sequence>MIDKLDENLLSNENDIFMAINIASKQVESLSLLDDDNILELDTTDLTKQVDLIQNIQPCSSLISVNNDIHYTLSDGQINFIKMLEICTKHEAYFSRILECKCRVEQIAKNSDLIINPNKASHMVAHLINNENPETRFITQREKRWKTNRKTMAAKLAQQHKEELARNKESKNKKKRNVNSVICETMYYYEVYNYHAYHEGEVTDLDNLSYITLHVFLPIHHNIFSGLTIEKSKIFTHRHPDNIVYYLANMDVVVTENSLSLKGFGKIIYNYFNCEEIKAAIVV</sequence>